<sequence>MGLLIDPHEIYFNHFINGFNQRFGPAHPAPEPAWVANAAAVAGPARAALAGGIAEIAALQREFGIFRPGRSFLQSVALLGLTGALHGAAKERWLEYLAKLPRMQSNNPRETGEERIVNALVANFDRKDGPLPCYMQAHDGRTLEPGLVVVSEGTPLFYLEGQRFLTICLPMRPSGGPGVATGLRPAGSPAAAA</sequence>
<protein>
    <submittedName>
        <fullName evidence="1">Uncharacterized protein</fullName>
    </submittedName>
</protein>
<dbReference type="EMBL" id="NRSG01000007">
    <property type="protein sequence ID" value="MBK1656981.1"/>
    <property type="molecule type" value="Genomic_DNA"/>
</dbReference>
<keyword evidence="2" id="KW-1185">Reference proteome</keyword>
<evidence type="ECO:0000313" key="2">
    <source>
        <dbReference type="Proteomes" id="UP000697995"/>
    </source>
</evidence>
<gene>
    <name evidence="1" type="ORF">CKO45_01905</name>
</gene>
<comment type="caution">
    <text evidence="1">The sequence shown here is derived from an EMBL/GenBank/DDBJ whole genome shotgun (WGS) entry which is preliminary data.</text>
</comment>
<organism evidence="1 2">
    <name type="scientific">Paracraurococcus ruber</name>
    <dbReference type="NCBI Taxonomy" id="77675"/>
    <lineage>
        <taxon>Bacteria</taxon>
        <taxon>Pseudomonadati</taxon>
        <taxon>Pseudomonadota</taxon>
        <taxon>Alphaproteobacteria</taxon>
        <taxon>Acetobacterales</taxon>
        <taxon>Roseomonadaceae</taxon>
        <taxon>Paracraurococcus</taxon>
    </lineage>
</organism>
<name>A0ABS1CRB2_9PROT</name>
<evidence type="ECO:0000313" key="1">
    <source>
        <dbReference type="EMBL" id="MBK1656981.1"/>
    </source>
</evidence>
<proteinExistence type="predicted"/>
<accession>A0ABS1CRB2</accession>
<reference evidence="1 2" key="1">
    <citation type="journal article" date="2020" name="Microorganisms">
        <title>Osmotic Adaptation and Compatible Solute Biosynthesis of Phototrophic Bacteria as Revealed from Genome Analyses.</title>
        <authorList>
            <person name="Imhoff J.F."/>
            <person name="Rahn T."/>
            <person name="Kunzel S."/>
            <person name="Keller A."/>
            <person name="Neulinger S.C."/>
        </authorList>
    </citation>
    <scope>NUCLEOTIDE SEQUENCE [LARGE SCALE GENOMIC DNA]</scope>
    <source>
        <strain evidence="1 2">DSM 15382</strain>
    </source>
</reference>
<dbReference type="Proteomes" id="UP000697995">
    <property type="component" value="Unassembled WGS sequence"/>
</dbReference>
<dbReference type="RefSeq" id="WP_200305225.1">
    <property type="nucleotide sequence ID" value="NZ_NRSG01000007.1"/>
</dbReference>
<feature type="non-terminal residue" evidence="1">
    <location>
        <position position="193"/>
    </location>
</feature>